<accession>A0A916NCP1</accession>
<dbReference type="Proteomes" id="UP000680038">
    <property type="component" value="Unassembled WGS sequence"/>
</dbReference>
<sequence>MNPDIRLYFNSPAGLSVQEEQVLWAFNGITFRPGHDIVPQVGDVINMMESKFEDAENAPDFWSLDVMDEVLADPDEPDLDEKNEQAKMAYTFFSYEWFVVKREFVDNTIRLFLEQRRPETV</sequence>
<protein>
    <submittedName>
        <fullName evidence="1">Uncharacterized protein</fullName>
    </submittedName>
</protein>
<dbReference type="AlphaFoldDB" id="A0A916NCP1"/>
<reference evidence="1" key="1">
    <citation type="submission" date="2021-04" db="EMBL/GenBank/DDBJ databases">
        <authorList>
            <person name="Rodrigo-Torres L."/>
            <person name="Arahal R. D."/>
            <person name="Lucena T."/>
        </authorList>
    </citation>
    <scope>NUCLEOTIDE SEQUENCE</scope>
    <source>
        <strain evidence="1">CECT 9275</strain>
    </source>
</reference>
<dbReference type="EMBL" id="CAJRAF010000002">
    <property type="protein sequence ID" value="CAG5003171.1"/>
    <property type="molecule type" value="Genomic_DNA"/>
</dbReference>
<proteinExistence type="predicted"/>
<evidence type="ECO:0000313" key="1">
    <source>
        <dbReference type="EMBL" id="CAG5003171.1"/>
    </source>
</evidence>
<gene>
    <name evidence="1" type="ORF">DYBT9275_03083</name>
</gene>
<comment type="caution">
    <text evidence="1">The sequence shown here is derived from an EMBL/GenBank/DDBJ whole genome shotgun (WGS) entry which is preliminary data.</text>
</comment>
<evidence type="ECO:0000313" key="2">
    <source>
        <dbReference type="Proteomes" id="UP000680038"/>
    </source>
</evidence>
<dbReference type="RefSeq" id="WP_215239627.1">
    <property type="nucleotide sequence ID" value="NZ_CAJRAF010000002.1"/>
</dbReference>
<organism evidence="1 2">
    <name type="scientific">Dyadobacter helix</name>
    <dbReference type="NCBI Taxonomy" id="2822344"/>
    <lineage>
        <taxon>Bacteria</taxon>
        <taxon>Pseudomonadati</taxon>
        <taxon>Bacteroidota</taxon>
        <taxon>Cytophagia</taxon>
        <taxon>Cytophagales</taxon>
        <taxon>Spirosomataceae</taxon>
        <taxon>Dyadobacter</taxon>
    </lineage>
</organism>
<keyword evidence="2" id="KW-1185">Reference proteome</keyword>
<name>A0A916NCP1_9BACT</name>